<dbReference type="InterPro" id="IPR032525">
    <property type="entry name" value="Peptidase_U32_C"/>
</dbReference>
<proteinExistence type="inferred from homology"/>
<evidence type="ECO:0000256" key="2">
    <source>
        <dbReference type="ARBA" id="ARBA00022801"/>
    </source>
</evidence>
<dbReference type="Pfam" id="PF01136">
    <property type="entry name" value="Peptidase_U32"/>
    <property type="match status" value="1"/>
</dbReference>
<dbReference type="PANTHER" id="PTHR30217">
    <property type="entry name" value="PEPTIDASE U32 FAMILY"/>
    <property type="match status" value="1"/>
</dbReference>
<protein>
    <submittedName>
        <fullName evidence="5">U32 family peptidase</fullName>
    </submittedName>
</protein>
<dbReference type="PANTHER" id="PTHR30217:SF6">
    <property type="entry name" value="TRNA HYDROXYLATION PROTEIN P"/>
    <property type="match status" value="1"/>
</dbReference>
<name>A0A7X2MW79_9CLOT</name>
<dbReference type="GO" id="GO:0008233">
    <property type="term" value="F:peptidase activity"/>
    <property type="evidence" value="ECO:0007669"/>
    <property type="project" value="UniProtKB-KW"/>
</dbReference>
<dbReference type="Pfam" id="PF16325">
    <property type="entry name" value="Peptidase_U32_C"/>
    <property type="match status" value="1"/>
</dbReference>
<dbReference type="RefSeq" id="WP_328598637.1">
    <property type="nucleotide sequence ID" value="NZ_VULX01000001.1"/>
</dbReference>
<evidence type="ECO:0000313" key="6">
    <source>
        <dbReference type="Proteomes" id="UP000460287"/>
    </source>
</evidence>
<dbReference type="AlphaFoldDB" id="A0A7X2MW79"/>
<comment type="caution">
    <text evidence="5">The sequence shown here is derived from an EMBL/GenBank/DDBJ whole genome shotgun (WGS) entry which is preliminary data.</text>
</comment>
<dbReference type="InterPro" id="IPR001539">
    <property type="entry name" value="Peptidase_U32"/>
</dbReference>
<keyword evidence="1" id="KW-0645">Protease</keyword>
<accession>A0A7X2MW79</accession>
<evidence type="ECO:0000259" key="4">
    <source>
        <dbReference type="Pfam" id="PF16325"/>
    </source>
</evidence>
<organism evidence="5 6">
    <name type="scientific">Inconstantimicrobium porci</name>
    <dbReference type="NCBI Taxonomy" id="2652291"/>
    <lineage>
        <taxon>Bacteria</taxon>
        <taxon>Bacillati</taxon>
        <taxon>Bacillota</taxon>
        <taxon>Clostridia</taxon>
        <taxon>Eubacteriales</taxon>
        <taxon>Clostridiaceae</taxon>
        <taxon>Inconstantimicrobium</taxon>
    </lineage>
</organism>
<keyword evidence="2" id="KW-0378">Hydrolase</keyword>
<keyword evidence="6" id="KW-1185">Reference proteome</keyword>
<dbReference type="EMBL" id="VULX01000001">
    <property type="protein sequence ID" value="MSR90219.1"/>
    <property type="molecule type" value="Genomic_DNA"/>
</dbReference>
<evidence type="ECO:0000313" key="5">
    <source>
        <dbReference type="EMBL" id="MSR90219.1"/>
    </source>
</evidence>
<comment type="similarity">
    <text evidence="3">Belongs to the peptidase U32 family.</text>
</comment>
<feature type="domain" description="Peptidase family U32 C-terminal" evidence="4">
    <location>
        <begin position="320"/>
        <end position="401"/>
    </location>
</feature>
<dbReference type="Gene3D" id="2.40.30.10">
    <property type="entry name" value="Translation factors"/>
    <property type="match status" value="1"/>
</dbReference>
<dbReference type="Proteomes" id="UP000460287">
    <property type="component" value="Unassembled WGS sequence"/>
</dbReference>
<reference evidence="5 6" key="1">
    <citation type="submission" date="2019-08" db="EMBL/GenBank/DDBJ databases">
        <title>In-depth cultivation of the pig gut microbiome towards novel bacterial diversity and tailored functional studies.</title>
        <authorList>
            <person name="Wylensek D."/>
            <person name="Hitch T.C.A."/>
            <person name="Clavel T."/>
        </authorList>
    </citation>
    <scope>NUCLEOTIDE SEQUENCE [LARGE SCALE GENOMIC DNA]</scope>
    <source>
        <strain evidence="5 6">WCA-383-APC-5B</strain>
    </source>
</reference>
<evidence type="ECO:0000256" key="1">
    <source>
        <dbReference type="ARBA" id="ARBA00022670"/>
    </source>
</evidence>
<sequence>MRKPEILAPAGSLEKLKVAIDFGADAVYLGGSRLNLRAFADNFTNEQIKEGVEYAHERGRKVYVTMNVFPHNADLEGLEKYLTELQSLNVDALIVSDPSIIVTAKEIIPDMELHLSTQANNVNWKSAKFWHSMGVKRIVLARELTLNEIKKIRAELPEDCDLEAFVHGSMCMAYSGRCLLSNYMTGRDSNRGACSQACRYKYNLVEEKRPGEYFPIVEDEHGTYIMNSKDLCMIKHIPEVVESGIYSLKIEGRMKSAYYVAAVVKSYRHALDKYWEDPEHYEFNEDWMNNLLKVSHRDYSTGFYFGENNRQIYDTSSYIRDYDIVGVVREFDNETMTATVEQRNRVFENDYVEVLRPEGNSFGFKMMDMHDHNDNKIDVANRAQMIFKIKSDVVLKSNDMLIKARKENN</sequence>
<dbReference type="InterPro" id="IPR051454">
    <property type="entry name" value="RNA/ubiquinone_mod_enzymes"/>
</dbReference>
<evidence type="ECO:0000256" key="3">
    <source>
        <dbReference type="ARBA" id="ARBA00038374"/>
    </source>
</evidence>
<gene>
    <name evidence="5" type="ORF">FYJ33_02000</name>
</gene>
<dbReference type="GO" id="GO:0006508">
    <property type="term" value="P:proteolysis"/>
    <property type="evidence" value="ECO:0007669"/>
    <property type="project" value="UniProtKB-KW"/>
</dbReference>
<dbReference type="PROSITE" id="PS01276">
    <property type="entry name" value="PEPTIDASE_U32"/>
    <property type="match status" value="1"/>
</dbReference>